<dbReference type="Proteomes" id="UP000247755">
    <property type="component" value="Unassembled WGS sequence"/>
</dbReference>
<evidence type="ECO:0000313" key="2">
    <source>
        <dbReference type="Proteomes" id="UP000247755"/>
    </source>
</evidence>
<reference evidence="1 2" key="1">
    <citation type="submission" date="2018-05" db="EMBL/GenBank/DDBJ databases">
        <title>Comparative genomics of bacterial root endophytes of switchgrass collected from native prairies over two seasons.</title>
        <authorList>
            <person name="Tang Y."/>
        </authorList>
    </citation>
    <scope>NUCLEOTIDE SEQUENCE [LARGE SCALE GENOMIC DNA]</scope>
    <source>
        <strain evidence="1 2">NFIX32</strain>
    </source>
</reference>
<accession>A0A318IY52</accession>
<dbReference type="AlphaFoldDB" id="A0A318IY52"/>
<evidence type="ECO:0000313" key="1">
    <source>
        <dbReference type="EMBL" id="PXX38897.1"/>
    </source>
</evidence>
<organism evidence="1 2">
    <name type="scientific">Burkholderia pyrrocinia</name>
    <name type="common">Pseudomonas pyrrocinia</name>
    <dbReference type="NCBI Taxonomy" id="60550"/>
    <lineage>
        <taxon>Bacteria</taxon>
        <taxon>Pseudomonadati</taxon>
        <taxon>Pseudomonadota</taxon>
        <taxon>Betaproteobacteria</taxon>
        <taxon>Burkholderiales</taxon>
        <taxon>Burkholderiaceae</taxon>
        <taxon>Burkholderia</taxon>
        <taxon>Burkholderia cepacia complex</taxon>
    </lineage>
</organism>
<dbReference type="EMBL" id="QJJY01000002">
    <property type="protein sequence ID" value="PXX38897.1"/>
    <property type="molecule type" value="Genomic_DNA"/>
</dbReference>
<name>A0A318IY52_BURPY</name>
<comment type="caution">
    <text evidence="1">The sequence shown here is derived from an EMBL/GenBank/DDBJ whole genome shotgun (WGS) entry which is preliminary data.</text>
</comment>
<sequence>MISAGTQGHAEAINPERSGNTIVNNGLIQGVNSAAIWFQNRSGLNTVINNETGVTQAPNNVIGSSGNGAVDFTNRGKVIGNLVFAGGDDSLHLYTGSVITATSTAAATTSSRSTVLARHRYPAASRISSRCTKPTVAPGR</sequence>
<gene>
    <name evidence="1" type="ORF">NA66_10027</name>
</gene>
<protein>
    <submittedName>
        <fullName evidence="1">Uncharacterized protein</fullName>
    </submittedName>
</protein>
<proteinExistence type="predicted"/>